<organism evidence="1 2">
    <name type="scientific">Ignelater luminosus</name>
    <name type="common">Cucubano</name>
    <name type="synonym">Pyrophorus luminosus</name>
    <dbReference type="NCBI Taxonomy" id="2038154"/>
    <lineage>
        <taxon>Eukaryota</taxon>
        <taxon>Metazoa</taxon>
        <taxon>Ecdysozoa</taxon>
        <taxon>Arthropoda</taxon>
        <taxon>Hexapoda</taxon>
        <taxon>Insecta</taxon>
        <taxon>Pterygota</taxon>
        <taxon>Neoptera</taxon>
        <taxon>Endopterygota</taxon>
        <taxon>Coleoptera</taxon>
        <taxon>Polyphaga</taxon>
        <taxon>Elateriformia</taxon>
        <taxon>Elateroidea</taxon>
        <taxon>Elateridae</taxon>
        <taxon>Agrypninae</taxon>
        <taxon>Pyrophorini</taxon>
        <taxon>Ignelater</taxon>
    </lineage>
</organism>
<dbReference type="AlphaFoldDB" id="A0A8K0C5V1"/>
<evidence type="ECO:0000313" key="2">
    <source>
        <dbReference type="Proteomes" id="UP000801492"/>
    </source>
</evidence>
<comment type="caution">
    <text evidence="1">The sequence shown here is derived from an EMBL/GenBank/DDBJ whole genome shotgun (WGS) entry which is preliminary data.</text>
</comment>
<name>A0A8K0C5V1_IGNLU</name>
<proteinExistence type="predicted"/>
<gene>
    <name evidence="1" type="ORF">ILUMI_26389</name>
</gene>
<accession>A0A8K0C5V1</accession>
<dbReference type="EMBL" id="VTPC01091073">
    <property type="protein sequence ID" value="KAF2879784.1"/>
    <property type="molecule type" value="Genomic_DNA"/>
</dbReference>
<dbReference type="Proteomes" id="UP000801492">
    <property type="component" value="Unassembled WGS sequence"/>
</dbReference>
<protein>
    <submittedName>
        <fullName evidence="1">Uncharacterized protein</fullName>
    </submittedName>
</protein>
<sequence>MSMISKICNLNHLKTILSLATSNINKKLTFAEANIKRYYSSDSKRYTYCENCNINRKCEKPRNKPRKTPNRCPTPGGRCIPFQNVERKKSKKKSKKDKNLCSKTKCTPGMKHKCDGSEFPPTCTLTTGHREWTCNECPKEEPVIGPCPPGNWDKDSS</sequence>
<keyword evidence="2" id="KW-1185">Reference proteome</keyword>
<reference evidence="1" key="1">
    <citation type="submission" date="2019-08" db="EMBL/GenBank/DDBJ databases">
        <title>The genome of the North American firefly Photinus pyralis.</title>
        <authorList>
            <consortium name="Photinus pyralis genome working group"/>
            <person name="Fallon T.R."/>
            <person name="Sander Lower S.E."/>
            <person name="Weng J.-K."/>
        </authorList>
    </citation>
    <scope>NUCLEOTIDE SEQUENCE</scope>
    <source>
        <strain evidence="1">TRF0915ILg1</strain>
        <tissue evidence="1">Whole body</tissue>
    </source>
</reference>
<evidence type="ECO:0000313" key="1">
    <source>
        <dbReference type="EMBL" id="KAF2879784.1"/>
    </source>
</evidence>